<organism evidence="5 6">
    <name type="scientific">Roseibium denhamense</name>
    <dbReference type="NCBI Taxonomy" id="76305"/>
    <lineage>
        <taxon>Bacteria</taxon>
        <taxon>Pseudomonadati</taxon>
        <taxon>Pseudomonadota</taxon>
        <taxon>Alphaproteobacteria</taxon>
        <taxon>Hyphomicrobiales</taxon>
        <taxon>Stappiaceae</taxon>
        <taxon>Roseibium</taxon>
    </lineage>
</organism>
<accession>A0ABY1PKC9</accession>
<dbReference type="Proteomes" id="UP001157914">
    <property type="component" value="Unassembled WGS sequence"/>
</dbReference>
<evidence type="ECO:0000259" key="4">
    <source>
        <dbReference type="PROSITE" id="PS51186"/>
    </source>
</evidence>
<dbReference type="InterPro" id="IPR051531">
    <property type="entry name" value="N-acetyltransferase"/>
</dbReference>
<dbReference type="InterPro" id="IPR016181">
    <property type="entry name" value="Acyl_CoA_acyltransferase"/>
</dbReference>
<keyword evidence="2" id="KW-0012">Acyltransferase</keyword>
<sequence>MIEALATTDRLVLRIPRLSDLETCARLLGDYEVAKMLARVAYPYDMEAGKAYLANAVKNWGDVRIAPELAFHIDREGEMIGCIGFKKLQETPELGYWLGRPFWGMGYMHEALPAAINWVFENTSHDLIAAEAMTENPASLKVMDRIGFRTVGEVGCASAAREATLPAIRKELQRADFVFGL</sequence>
<name>A0ABY1PKC9_9HYPH</name>
<keyword evidence="1" id="KW-0808">Transferase</keyword>
<proteinExistence type="inferred from homology"/>
<keyword evidence="6" id="KW-1185">Reference proteome</keyword>
<dbReference type="PANTHER" id="PTHR43792">
    <property type="entry name" value="GNAT FAMILY, PUTATIVE (AFU_ORTHOLOGUE AFUA_3G00765)-RELATED-RELATED"/>
    <property type="match status" value="1"/>
</dbReference>
<evidence type="ECO:0000256" key="3">
    <source>
        <dbReference type="ARBA" id="ARBA00038502"/>
    </source>
</evidence>
<evidence type="ECO:0000313" key="6">
    <source>
        <dbReference type="Proteomes" id="UP001157914"/>
    </source>
</evidence>
<dbReference type="EMBL" id="FXTT01000006">
    <property type="protein sequence ID" value="SMP35164.1"/>
    <property type="molecule type" value="Genomic_DNA"/>
</dbReference>
<protein>
    <submittedName>
        <fullName evidence="5">Protein N-acetyltransferase, RimJ/RimL family</fullName>
    </submittedName>
</protein>
<evidence type="ECO:0000256" key="1">
    <source>
        <dbReference type="ARBA" id="ARBA00022679"/>
    </source>
</evidence>
<evidence type="ECO:0000256" key="2">
    <source>
        <dbReference type="ARBA" id="ARBA00023315"/>
    </source>
</evidence>
<gene>
    <name evidence="5" type="ORF">SAMN06265374_3965</name>
</gene>
<comment type="similarity">
    <text evidence="3">Belongs to the acetyltransferase family. RimJ subfamily.</text>
</comment>
<dbReference type="Pfam" id="PF13302">
    <property type="entry name" value="Acetyltransf_3"/>
    <property type="match status" value="1"/>
</dbReference>
<dbReference type="Gene3D" id="3.40.630.30">
    <property type="match status" value="1"/>
</dbReference>
<dbReference type="PANTHER" id="PTHR43792:SF8">
    <property type="entry name" value="[RIBOSOMAL PROTEIN US5]-ALANINE N-ACETYLTRANSFERASE"/>
    <property type="match status" value="1"/>
</dbReference>
<dbReference type="PROSITE" id="PS51186">
    <property type="entry name" value="GNAT"/>
    <property type="match status" value="1"/>
</dbReference>
<dbReference type="RefSeq" id="WP_155190717.1">
    <property type="nucleotide sequence ID" value="NZ_BAAAEA010000002.1"/>
</dbReference>
<reference evidence="5 6" key="1">
    <citation type="submission" date="2017-05" db="EMBL/GenBank/DDBJ databases">
        <authorList>
            <person name="Varghese N."/>
            <person name="Submissions S."/>
        </authorList>
    </citation>
    <scope>NUCLEOTIDE SEQUENCE [LARGE SCALE GENOMIC DNA]</scope>
    <source>
        <strain evidence="5 6">DSM 15949</strain>
    </source>
</reference>
<comment type="caution">
    <text evidence="5">The sequence shown here is derived from an EMBL/GenBank/DDBJ whole genome shotgun (WGS) entry which is preliminary data.</text>
</comment>
<dbReference type="InterPro" id="IPR000182">
    <property type="entry name" value="GNAT_dom"/>
</dbReference>
<evidence type="ECO:0000313" key="5">
    <source>
        <dbReference type="EMBL" id="SMP35164.1"/>
    </source>
</evidence>
<dbReference type="SUPFAM" id="SSF55729">
    <property type="entry name" value="Acyl-CoA N-acyltransferases (Nat)"/>
    <property type="match status" value="1"/>
</dbReference>
<feature type="domain" description="N-acetyltransferase" evidence="4">
    <location>
        <begin position="11"/>
        <end position="175"/>
    </location>
</feature>